<organism evidence="2 3">
    <name type="scientific">candidate division WS6 bacterium OLB20</name>
    <dbReference type="NCBI Taxonomy" id="1617426"/>
    <lineage>
        <taxon>Bacteria</taxon>
        <taxon>Candidatus Dojkabacteria</taxon>
    </lineage>
</organism>
<dbReference type="PANTHER" id="PTHR38731:SF1">
    <property type="entry name" value="FECR PROTEIN DOMAIN-CONTAINING PROTEIN"/>
    <property type="match status" value="1"/>
</dbReference>
<accession>A0A136M170</accession>
<proteinExistence type="predicted"/>
<dbReference type="InterPro" id="IPR006860">
    <property type="entry name" value="FecR"/>
</dbReference>
<dbReference type="STRING" id="1617426.TR69_WS6001000071"/>
<dbReference type="Gene3D" id="2.60.120.1440">
    <property type="match status" value="1"/>
</dbReference>
<evidence type="ECO:0000313" key="2">
    <source>
        <dbReference type="EMBL" id="KXK27627.1"/>
    </source>
</evidence>
<evidence type="ECO:0000259" key="1">
    <source>
        <dbReference type="Pfam" id="PF04773"/>
    </source>
</evidence>
<dbReference type="AlphaFoldDB" id="A0A136M170"/>
<sequence>MKKILIPISIILGIAAGVFMFAASRGQAEADNGFSLVREAGSVRYKESADQDYADMPADEISLPAGSFVQTSEGAFARIFLPDNSLISLSENTEVQVVWDDSTVSIQQLVGKTWNRVQSVTSGGEFTVETPSAVAAVRGTIFGVDVIDSETSVYVTEGDVDVTRFLLREGVKRPDQTISLTGNEHADVLPEGQLQKRPVRDDEKTRLWFRRNRAIDQIFERLRSEDPVNLRRRLMLELSDFEARGRNAF</sequence>
<dbReference type="Proteomes" id="UP000070457">
    <property type="component" value="Unassembled WGS sequence"/>
</dbReference>
<feature type="domain" description="FecR protein" evidence="1">
    <location>
        <begin position="69"/>
        <end position="160"/>
    </location>
</feature>
<gene>
    <name evidence="2" type="ORF">TR69_WS6001000071</name>
</gene>
<dbReference type="PANTHER" id="PTHR38731">
    <property type="entry name" value="LIPL45-RELATED LIPOPROTEIN-RELATED"/>
    <property type="match status" value="1"/>
</dbReference>
<comment type="caution">
    <text evidence="2">The sequence shown here is derived from an EMBL/GenBank/DDBJ whole genome shotgun (WGS) entry which is preliminary data.</text>
</comment>
<protein>
    <submittedName>
        <fullName evidence="2">FecR protein</fullName>
    </submittedName>
</protein>
<reference evidence="2 3" key="1">
    <citation type="submission" date="2015-02" db="EMBL/GenBank/DDBJ databases">
        <title>Improved understanding of the partial-nitritation anammox process through 23 genomes representing the majority of the microbial community.</title>
        <authorList>
            <person name="Speth D.R."/>
            <person name="In T Zandt M."/>
            <person name="Guerrero Cruz S."/>
            <person name="Jetten M.S."/>
            <person name="Dutilh B.E."/>
        </authorList>
    </citation>
    <scope>NUCLEOTIDE SEQUENCE [LARGE SCALE GENOMIC DNA]</scope>
    <source>
        <strain evidence="2">OLB20</strain>
    </source>
</reference>
<name>A0A136M170_9BACT</name>
<evidence type="ECO:0000313" key="3">
    <source>
        <dbReference type="Proteomes" id="UP000070457"/>
    </source>
</evidence>
<dbReference type="EMBL" id="JYNZ01000001">
    <property type="protein sequence ID" value="KXK27627.1"/>
    <property type="molecule type" value="Genomic_DNA"/>
</dbReference>
<dbReference type="Pfam" id="PF04773">
    <property type="entry name" value="FecR"/>
    <property type="match status" value="1"/>
</dbReference>